<proteinExistence type="predicted"/>
<dbReference type="Proteomes" id="UP000077315">
    <property type="component" value="Unassembled WGS sequence"/>
</dbReference>
<dbReference type="EMBL" id="KV440982">
    <property type="protein sequence ID" value="OAD72652.1"/>
    <property type="molecule type" value="Genomic_DNA"/>
</dbReference>
<reference evidence="2" key="1">
    <citation type="submission" date="2015-06" db="EMBL/GenBank/DDBJ databases">
        <title>Expansion of signal transduction pathways in fungi by whole-genome duplication.</title>
        <authorList>
            <consortium name="DOE Joint Genome Institute"/>
            <person name="Corrochano L.M."/>
            <person name="Kuo A."/>
            <person name="Marcet-Houben M."/>
            <person name="Polaino S."/>
            <person name="Salamov A."/>
            <person name="Villalobos J.M."/>
            <person name="Alvarez M.I."/>
            <person name="Avalos J."/>
            <person name="Benito E.P."/>
            <person name="Benoit I."/>
            <person name="Burger G."/>
            <person name="Camino L.P."/>
            <person name="Canovas D."/>
            <person name="Cerda-Olmedo E."/>
            <person name="Cheng J.-F."/>
            <person name="Dominguez A."/>
            <person name="Elias M."/>
            <person name="Eslava A.P."/>
            <person name="Glaser F."/>
            <person name="Grimwood J."/>
            <person name="Gutierrez G."/>
            <person name="Heitman J."/>
            <person name="Henrissat B."/>
            <person name="Iturriaga E.A."/>
            <person name="Lang B.F."/>
            <person name="Lavin J.L."/>
            <person name="Lee S."/>
            <person name="Li W."/>
            <person name="Lindquist E."/>
            <person name="Lopez-Garcia S."/>
            <person name="Luque E.M."/>
            <person name="Marcos A.T."/>
            <person name="Martin J."/>
            <person name="McCluskey K."/>
            <person name="Medina H.R."/>
            <person name="Miralles-Duran A."/>
            <person name="Miyazaki A."/>
            <person name="Munoz-Torres E."/>
            <person name="Oguiza J.A."/>
            <person name="Ohm R."/>
            <person name="Olmedo M."/>
            <person name="Orejas M."/>
            <person name="Ortiz-Castellanos L."/>
            <person name="Pisabarro A.G."/>
            <person name="Rodriguez-Romero J."/>
            <person name="Ruiz-Herrera J."/>
            <person name="Ruiz-Vazquez R."/>
            <person name="Sanz C."/>
            <person name="Schackwitz W."/>
            <person name="Schmutz J."/>
            <person name="Shahriari M."/>
            <person name="Shelest E."/>
            <person name="Silva-Franco F."/>
            <person name="Soanes D."/>
            <person name="Syed K."/>
            <person name="Tagua V.G."/>
            <person name="Talbot N.J."/>
            <person name="Thon M."/>
            <person name="De vries R.P."/>
            <person name="Wiebenga A."/>
            <person name="Yadav J.S."/>
            <person name="Braun E.L."/>
            <person name="Baker S."/>
            <person name="Garre V."/>
            <person name="Horwitz B."/>
            <person name="Torres-Martinez S."/>
            <person name="Idnurm A."/>
            <person name="Herrera-Estrella A."/>
            <person name="Gabaldon T."/>
            <person name="Grigoriev I.V."/>
        </authorList>
    </citation>
    <scope>NUCLEOTIDE SEQUENCE [LARGE SCALE GENOMIC DNA]</scope>
    <source>
        <strain evidence="2">NRRL 1555(-)</strain>
    </source>
</reference>
<organism evidence="1 2">
    <name type="scientific">Phycomyces blakesleeanus (strain ATCC 8743b / DSM 1359 / FGSC 10004 / NBRC 33097 / NRRL 1555)</name>
    <dbReference type="NCBI Taxonomy" id="763407"/>
    <lineage>
        <taxon>Eukaryota</taxon>
        <taxon>Fungi</taxon>
        <taxon>Fungi incertae sedis</taxon>
        <taxon>Mucoromycota</taxon>
        <taxon>Mucoromycotina</taxon>
        <taxon>Mucoromycetes</taxon>
        <taxon>Mucorales</taxon>
        <taxon>Phycomycetaceae</taxon>
        <taxon>Phycomyces</taxon>
    </lineage>
</organism>
<dbReference type="STRING" id="763407.A0A162U181"/>
<dbReference type="InParanoid" id="A0A162U181"/>
<keyword evidence="2" id="KW-1185">Reference proteome</keyword>
<sequence>MNYTEASSSTQTNNWCVEKKIADGTIVSDEKFVFFLTDFVMDSVVLQKKYPNHYLWISEIFSTSLYQEFEAQHSGAIGESTEKFQVSDHIQVVAPEIAAAMRARFDAIVRSFNTMQAQNQFEFANARSIGLETRNVLVETFLQASFRLCNDPSQIQQCLENVLQTQSPASSGYTAPSVPSVTSASLGPSVPSALSAPSSFTQLERLARERHLTEEEVALLVENKRRDLKISLNELAKRIADSSITF</sequence>
<dbReference type="RefSeq" id="XP_018290692.1">
    <property type="nucleotide sequence ID" value="XM_018435970.1"/>
</dbReference>
<dbReference type="InterPro" id="IPR038279">
    <property type="entry name" value="Ndc10_dom2_sf"/>
</dbReference>
<dbReference type="Gene3D" id="1.10.443.20">
    <property type="entry name" value="Centromere DNA-binding protein complex CBF3 subunit, domain 2"/>
    <property type="match status" value="1"/>
</dbReference>
<gene>
    <name evidence="1" type="ORF">PHYBLDRAFT_168920</name>
</gene>
<accession>A0A162U181</accession>
<name>A0A162U181_PHYB8</name>
<dbReference type="GO" id="GO:0003677">
    <property type="term" value="F:DNA binding"/>
    <property type="evidence" value="ECO:0007669"/>
    <property type="project" value="InterPro"/>
</dbReference>
<dbReference type="GeneID" id="28996876"/>
<evidence type="ECO:0000313" key="1">
    <source>
        <dbReference type="EMBL" id="OAD72652.1"/>
    </source>
</evidence>
<dbReference type="OrthoDB" id="2230478at2759"/>
<dbReference type="VEuPathDB" id="FungiDB:PHYBLDRAFT_168920"/>
<evidence type="ECO:0000313" key="2">
    <source>
        <dbReference type="Proteomes" id="UP000077315"/>
    </source>
</evidence>
<dbReference type="AlphaFoldDB" id="A0A162U181"/>
<protein>
    <submittedName>
        <fullName evidence="1">Uncharacterized protein</fullName>
    </submittedName>
</protein>